<dbReference type="PROSITE" id="PS51257">
    <property type="entry name" value="PROKAR_LIPOPROTEIN"/>
    <property type="match status" value="1"/>
</dbReference>
<feature type="domain" description="Calcineurin-like phosphoesterase" evidence="1">
    <location>
        <begin position="70"/>
        <end position="261"/>
    </location>
</feature>
<dbReference type="SUPFAM" id="SSF56300">
    <property type="entry name" value="Metallo-dependent phosphatases"/>
    <property type="match status" value="1"/>
</dbReference>
<sequence>MEKKTLYLIYVIIVLPFAVACRDTEDNLTVSTLRSDIHDYLYTINNSEATQRLDSIMYNKTDTDKIYERFKIVHISDPHISAISTNNNYTNPINLKQSVTFANQSKLKINALIATGDFISNSSRKDAILFMESFTKHFYEGNHIPSFICTGNHDCNMIEKVSKNYISKEKIHSILFPKQTQTNQNYFYADIPNPQGGTIRIISLDMLDQPGTEYNTRIYAYYSQEQINWLGNIALKKGITDQHSIIILNHYPFQAYSPKANTYLCDGDFVHPWFMIPEIIEAYRSRSSISKTYLNKLRENKNISVNFNFHDSKGEFICYLGGHDHFTTNFDIHDLENENKSIPPQKMLLCTNQAPSEVGIIYNRVIREVDSLSSNSFCIYAIDTKEKKIYITFFGAYKPTDKAEYPKIQIIPYSQSEVSPNSSLSENVKINQLEKI</sequence>
<accession>A0A3R6BLA4</accession>
<dbReference type="AlphaFoldDB" id="A0A3R6BLA4"/>
<dbReference type="EMBL" id="QSII01000009">
    <property type="protein sequence ID" value="RHC85923.1"/>
    <property type="molecule type" value="Genomic_DNA"/>
</dbReference>
<comment type="caution">
    <text evidence="2">The sequence shown here is derived from an EMBL/GenBank/DDBJ whole genome shotgun (WGS) entry which is preliminary data.</text>
</comment>
<dbReference type="GO" id="GO:0016787">
    <property type="term" value="F:hydrolase activity"/>
    <property type="evidence" value="ECO:0007669"/>
    <property type="project" value="InterPro"/>
</dbReference>
<name>A0A3R6BLA4_9BACT</name>
<evidence type="ECO:0000313" key="3">
    <source>
        <dbReference type="Proteomes" id="UP000286260"/>
    </source>
</evidence>
<evidence type="ECO:0000313" key="2">
    <source>
        <dbReference type="EMBL" id="RHC85923.1"/>
    </source>
</evidence>
<gene>
    <name evidence="2" type="ORF">DW828_08135</name>
</gene>
<dbReference type="InterPro" id="IPR029052">
    <property type="entry name" value="Metallo-depent_PP-like"/>
</dbReference>
<evidence type="ECO:0000259" key="1">
    <source>
        <dbReference type="Pfam" id="PF00149"/>
    </source>
</evidence>
<protein>
    <submittedName>
        <fullName evidence="2">Metallophosphoesterase</fullName>
    </submittedName>
</protein>
<dbReference type="RefSeq" id="WP_122204281.1">
    <property type="nucleotide sequence ID" value="NZ_QSII01000009.1"/>
</dbReference>
<organism evidence="2 3">
    <name type="scientific">Parabacteroides merdae</name>
    <dbReference type="NCBI Taxonomy" id="46503"/>
    <lineage>
        <taxon>Bacteria</taxon>
        <taxon>Pseudomonadati</taxon>
        <taxon>Bacteroidota</taxon>
        <taxon>Bacteroidia</taxon>
        <taxon>Bacteroidales</taxon>
        <taxon>Tannerellaceae</taxon>
        <taxon>Parabacteroides</taxon>
    </lineage>
</organism>
<dbReference type="Pfam" id="PF00149">
    <property type="entry name" value="Metallophos"/>
    <property type="match status" value="1"/>
</dbReference>
<dbReference type="InterPro" id="IPR004843">
    <property type="entry name" value="Calcineurin-like_PHP"/>
</dbReference>
<proteinExistence type="predicted"/>
<dbReference type="Proteomes" id="UP000286260">
    <property type="component" value="Unassembled WGS sequence"/>
</dbReference>
<dbReference type="Gene3D" id="3.60.21.10">
    <property type="match status" value="1"/>
</dbReference>
<reference evidence="2 3" key="1">
    <citation type="submission" date="2018-08" db="EMBL/GenBank/DDBJ databases">
        <title>A genome reference for cultivated species of the human gut microbiota.</title>
        <authorList>
            <person name="Zou Y."/>
            <person name="Xue W."/>
            <person name="Luo G."/>
        </authorList>
    </citation>
    <scope>NUCLEOTIDE SEQUENCE [LARGE SCALE GENOMIC DNA]</scope>
    <source>
        <strain evidence="2 3">AM34-17</strain>
    </source>
</reference>